<feature type="domain" description="TNase-like" evidence="1">
    <location>
        <begin position="417"/>
        <end position="557"/>
    </location>
</feature>
<dbReference type="Gene3D" id="2.40.50.90">
    <property type="match status" value="1"/>
</dbReference>
<dbReference type="SMART" id="SM00318">
    <property type="entry name" value="SNc"/>
    <property type="match status" value="1"/>
</dbReference>
<dbReference type="STRING" id="1503961.SAMN05421736_12165"/>
<gene>
    <name evidence="2" type="ORF">SAMN05421736_12165</name>
</gene>
<dbReference type="InterPro" id="IPR001589">
    <property type="entry name" value="Actinin_actin-bd_CS"/>
</dbReference>
<protein>
    <submittedName>
        <fullName evidence="2">Endonuclease YncB, thermonuclease family</fullName>
    </submittedName>
</protein>
<reference evidence="3" key="1">
    <citation type="submission" date="2016-10" db="EMBL/GenBank/DDBJ databases">
        <authorList>
            <person name="Varghese N."/>
            <person name="Submissions S."/>
        </authorList>
    </citation>
    <scope>NUCLEOTIDE SEQUENCE [LARGE SCALE GENOMIC DNA]</scope>
    <source>
        <strain evidence="3">SP</strain>
    </source>
</reference>
<keyword evidence="2" id="KW-0540">Nuclease</keyword>
<sequence>MDMRNAVQVKVLLIVSVVVLVFPQLIGAAAFSAKSEAVTLAEWNFDAESPLTTGGTENNIGREMSLTGAAITGYATGNGSGSRAIASNGWNNSEESFWMISLNTAGYESVTLSSRQYGSNTGPRDFKVEYSLDGSIWEEVAHSTITVASNWSSGYLNGAVLPAKANNQEQVFIRWINTSNASVSGGTIGAAGTSRIDDVTVTGLPIGSGENPGIKTIKQARGMIGQEVTVEGIANVDQGRLQSNRFNLYIQDGEAGIQLFHFQPQQFPDVKAGDRIRATGMVSVYSGVTQLEVSEINILAIDQDFTAKNVELPLYQDPALADEYEGQLVTLEGYIRSIGEYFNGGVSIGIINEDFAGVDIRVWESTGIDLTRIEPNTWYEMTGISSKYYSTYQVLPRTNSDFKKLEDQKPPPTTADREYLAEVAAVVDGDTIRLASPVLGATNVRFLNIDTAETYHTVRNDLDQNQMDHGKRAGDHLRTMLKVGDTVVLRLGAEPFDAYGRLLAEVITLDGVNTNWQMVRDGMAVTYFIYPFEEETVQVYSDAVRLAREAQLGIWNSEDPLLEMPFVFRARERGDLLSRYVGNVVTKEYVAPNDYAIIPPEYRVFFTKDQAEGLGYRLLEPADRNTADAEKAVLSTCP</sequence>
<dbReference type="PROSITE" id="PS50830">
    <property type="entry name" value="TNASE_3"/>
    <property type="match status" value="1"/>
</dbReference>
<dbReference type="GO" id="GO:0004519">
    <property type="term" value="F:endonuclease activity"/>
    <property type="evidence" value="ECO:0007669"/>
    <property type="project" value="UniProtKB-KW"/>
</dbReference>
<keyword evidence="3" id="KW-1185">Reference proteome</keyword>
<dbReference type="Pfam" id="PF00565">
    <property type="entry name" value="SNase"/>
    <property type="match status" value="1"/>
</dbReference>
<proteinExistence type="predicted"/>
<evidence type="ECO:0000313" key="2">
    <source>
        <dbReference type="EMBL" id="SDZ61763.1"/>
    </source>
</evidence>
<dbReference type="InterPro" id="IPR016071">
    <property type="entry name" value="Staphylococal_nuclease_OB-fold"/>
</dbReference>
<dbReference type="EMBL" id="FNPI01000021">
    <property type="protein sequence ID" value="SDZ61763.1"/>
    <property type="molecule type" value="Genomic_DNA"/>
</dbReference>
<name>A0A1H3UH26_9BACI</name>
<evidence type="ECO:0000259" key="1">
    <source>
        <dbReference type="PROSITE" id="PS50830"/>
    </source>
</evidence>
<accession>A0A1H3UH26</accession>
<keyword evidence="2" id="KW-0378">Hydrolase</keyword>
<dbReference type="InterPro" id="IPR035437">
    <property type="entry name" value="SNase_OB-fold_sf"/>
</dbReference>
<dbReference type="Proteomes" id="UP000198935">
    <property type="component" value="Unassembled WGS sequence"/>
</dbReference>
<dbReference type="AlphaFoldDB" id="A0A1H3UH26"/>
<dbReference type="PROSITE" id="PS00019">
    <property type="entry name" value="ACTININ_1"/>
    <property type="match status" value="1"/>
</dbReference>
<organism evidence="2 3">
    <name type="scientific">Evansella caseinilytica</name>
    <dbReference type="NCBI Taxonomy" id="1503961"/>
    <lineage>
        <taxon>Bacteria</taxon>
        <taxon>Bacillati</taxon>
        <taxon>Bacillota</taxon>
        <taxon>Bacilli</taxon>
        <taxon>Bacillales</taxon>
        <taxon>Bacillaceae</taxon>
        <taxon>Evansella</taxon>
    </lineage>
</organism>
<evidence type="ECO:0000313" key="3">
    <source>
        <dbReference type="Proteomes" id="UP000198935"/>
    </source>
</evidence>
<keyword evidence="2" id="KW-0255">Endonuclease</keyword>
<dbReference type="OrthoDB" id="9775118at2"/>
<dbReference type="SUPFAM" id="SSF50199">
    <property type="entry name" value="Staphylococcal nuclease"/>
    <property type="match status" value="1"/>
</dbReference>